<sequence length="217" mass="24785">MKRFIIPFSILFIAGIFIYQLFFTGNVTSNSQEINTNNFEVNTGSSEGDSKAKINVIVFSDYGCQACKILNDDLVNMKFKENYIDKQLVRYIFKHIPMEEHKNAYESSAAAIAAENQDRFWDMSRLLFDNASKLGKTDDPSDLYKMLADQIGLDKDEFNDDLDHEETKEEIRKTKAEFKKLGFQGTPILIIGTKIIYGAPSAKEFKETLDSELKKVT</sequence>
<reference evidence="1" key="1">
    <citation type="submission" date="2022-04" db="EMBL/GenBank/DDBJ databases">
        <title>Complete genome of Bacillus.</title>
        <authorList>
            <person name="Kong X."/>
            <person name="Hou M."/>
        </authorList>
    </citation>
    <scope>NUCLEOTIDE SEQUENCE</scope>
    <source>
        <strain evidence="1">A78.1</strain>
    </source>
</reference>
<dbReference type="Proteomes" id="UP000830837">
    <property type="component" value="Chromosome"/>
</dbReference>
<protein>
    <submittedName>
        <fullName evidence="1">DsbA family protein</fullName>
    </submittedName>
</protein>
<dbReference type="EMBL" id="CP096590">
    <property type="protein sequence ID" value="UPV78563.1"/>
    <property type="molecule type" value="Genomic_DNA"/>
</dbReference>
<accession>A0ACD3ZX65</accession>
<evidence type="ECO:0000313" key="2">
    <source>
        <dbReference type="Proteomes" id="UP000830837"/>
    </source>
</evidence>
<gene>
    <name evidence="1" type="ORF">M0696_17405</name>
</gene>
<name>A0ACD3ZX65_9BACI</name>
<keyword evidence="2" id="KW-1185">Reference proteome</keyword>
<evidence type="ECO:0000313" key="1">
    <source>
        <dbReference type="EMBL" id="UPV78563.1"/>
    </source>
</evidence>
<organism evidence="1 2">
    <name type="scientific">Bacillus rugosus</name>
    <dbReference type="NCBI Taxonomy" id="2715209"/>
    <lineage>
        <taxon>Bacteria</taxon>
        <taxon>Bacillati</taxon>
        <taxon>Bacillota</taxon>
        <taxon>Bacilli</taxon>
        <taxon>Bacillales</taxon>
        <taxon>Bacillaceae</taxon>
        <taxon>Bacillus</taxon>
    </lineage>
</organism>
<proteinExistence type="predicted"/>